<dbReference type="AlphaFoldDB" id="A0A8J7HBQ0"/>
<evidence type="ECO:0000313" key="2">
    <source>
        <dbReference type="Proteomes" id="UP000623269"/>
    </source>
</evidence>
<gene>
    <name evidence="1" type="ORF">I5677_01090</name>
</gene>
<dbReference type="Proteomes" id="UP000623269">
    <property type="component" value="Unassembled WGS sequence"/>
</dbReference>
<dbReference type="CDD" id="cd02980">
    <property type="entry name" value="TRX_Fd_family"/>
    <property type="match status" value="1"/>
</dbReference>
<dbReference type="RefSeq" id="WP_197659703.1">
    <property type="nucleotide sequence ID" value="NZ_JAEAGR010000001.1"/>
</dbReference>
<dbReference type="EMBL" id="JAEAGR010000001">
    <property type="protein sequence ID" value="MBH1939484.1"/>
    <property type="molecule type" value="Genomic_DNA"/>
</dbReference>
<sequence length="86" mass="9766">MVEISVCIGTSCHVNGSYNVVQTFQQMIEEYSLHDKVDFKAYFCMKECQKNGVSVSVDGTTYRIETVEAGLFFKETILKRVIVNQS</sequence>
<protein>
    <submittedName>
        <fullName evidence="1">(2Fe-2S) ferredoxin domain-containing protein</fullName>
    </submittedName>
</protein>
<evidence type="ECO:0000313" key="1">
    <source>
        <dbReference type="EMBL" id="MBH1939484.1"/>
    </source>
</evidence>
<proteinExistence type="predicted"/>
<accession>A0A8J7HBQ0</accession>
<comment type="caution">
    <text evidence="1">The sequence shown here is derived from an EMBL/GenBank/DDBJ whole genome shotgun (WGS) entry which is preliminary data.</text>
</comment>
<reference evidence="1" key="1">
    <citation type="submission" date="2020-12" db="EMBL/GenBank/DDBJ databases">
        <title>M. sibirica DSM 26468T genome.</title>
        <authorList>
            <person name="Thieme N."/>
            <person name="Rettenmaier R."/>
            <person name="Zverlov V."/>
            <person name="Liebl W."/>
        </authorList>
    </citation>
    <scope>NUCLEOTIDE SEQUENCE</scope>
    <source>
        <strain evidence="1">DSM 26468</strain>
    </source>
</reference>
<name>A0A8J7HBQ0_9FIRM</name>
<dbReference type="Gene3D" id="3.40.30.10">
    <property type="entry name" value="Glutaredoxin"/>
    <property type="match status" value="1"/>
</dbReference>
<dbReference type="SUPFAM" id="SSF52833">
    <property type="entry name" value="Thioredoxin-like"/>
    <property type="match status" value="1"/>
</dbReference>
<organism evidence="1 2">
    <name type="scientific">Mobilitalea sibirica</name>
    <dbReference type="NCBI Taxonomy" id="1462919"/>
    <lineage>
        <taxon>Bacteria</taxon>
        <taxon>Bacillati</taxon>
        <taxon>Bacillota</taxon>
        <taxon>Clostridia</taxon>
        <taxon>Lachnospirales</taxon>
        <taxon>Lachnospiraceae</taxon>
        <taxon>Mobilitalea</taxon>
    </lineage>
</organism>
<keyword evidence="2" id="KW-1185">Reference proteome</keyword>
<dbReference type="InterPro" id="IPR036249">
    <property type="entry name" value="Thioredoxin-like_sf"/>
</dbReference>